<dbReference type="RefSeq" id="WP_267264467.1">
    <property type="nucleotide sequence ID" value="NZ_JAOVZW010000003.1"/>
</dbReference>
<gene>
    <name evidence="1" type="ORF">OF897_04325</name>
</gene>
<dbReference type="EMBL" id="JAOVZW010000003">
    <property type="protein sequence ID" value="MCX8523148.1"/>
    <property type="molecule type" value="Genomic_DNA"/>
</dbReference>
<dbReference type="Proteomes" id="UP001073122">
    <property type="component" value="Unassembled WGS sequence"/>
</dbReference>
<name>A0ABT3XLY7_9FLAO</name>
<sequence>MEDIIFHSKKIEIKGIQIPEFKLYSGSLIKIYIPNFNHEKLPLGFDLTIELIKKFQNQKTDLPWAKRYLQNSISEFFNPITVNKYLINKIKIDKESAKRIIEELSLNPNEKYNNLSYKKTKILAIKALFEKNDSIILDYYGSSAKGIESLEAIVNTEIIKGKSGIVFDNLQFAHEKEPFENIKVIKINSNQQ</sequence>
<evidence type="ECO:0000313" key="1">
    <source>
        <dbReference type="EMBL" id="MCX8523148.1"/>
    </source>
</evidence>
<proteinExistence type="predicted"/>
<evidence type="ECO:0000313" key="2">
    <source>
        <dbReference type="Proteomes" id="UP001073122"/>
    </source>
</evidence>
<keyword evidence="2" id="KW-1185">Reference proteome</keyword>
<reference evidence="1" key="1">
    <citation type="submission" date="2022-10" db="EMBL/GenBank/DDBJ databases">
        <title>Chryseobacterium sp. nov., a novel bacterial species.</title>
        <authorList>
            <person name="Cao Y."/>
        </authorList>
    </citation>
    <scope>NUCLEOTIDE SEQUENCE</scope>
    <source>
        <strain evidence="1">CCTCC AB2015118</strain>
    </source>
</reference>
<protein>
    <submittedName>
        <fullName evidence="1">Uncharacterized protein</fullName>
    </submittedName>
</protein>
<accession>A0ABT3XLY7</accession>
<comment type="caution">
    <text evidence="1">The sequence shown here is derived from an EMBL/GenBank/DDBJ whole genome shotgun (WGS) entry which is preliminary data.</text>
</comment>
<organism evidence="1 2">
    <name type="scientific">Chryseobacterium formosus</name>
    <dbReference type="NCBI Taxonomy" id="1537363"/>
    <lineage>
        <taxon>Bacteria</taxon>
        <taxon>Pseudomonadati</taxon>
        <taxon>Bacteroidota</taxon>
        <taxon>Flavobacteriia</taxon>
        <taxon>Flavobacteriales</taxon>
        <taxon>Weeksellaceae</taxon>
        <taxon>Chryseobacterium group</taxon>
        <taxon>Chryseobacterium</taxon>
    </lineage>
</organism>